<organism evidence="2 3">
    <name type="scientific">Callosobruchus maculatus</name>
    <name type="common">Southern cowpea weevil</name>
    <name type="synonym">Pulse bruchid</name>
    <dbReference type="NCBI Taxonomy" id="64391"/>
    <lineage>
        <taxon>Eukaryota</taxon>
        <taxon>Metazoa</taxon>
        <taxon>Ecdysozoa</taxon>
        <taxon>Arthropoda</taxon>
        <taxon>Hexapoda</taxon>
        <taxon>Insecta</taxon>
        <taxon>Pterygota</taxon>
        <taxon>Neoptera</taxon>
        <taxon>Endopterygota</taxon>
        <taxon>Coleoptera</taxon>
        <taxon>Polyphaga</taxon>
        <taxon>Cucujiformia</taxon>
        <taxon>Chrysomeloidea</taxon>
        <taxon>Chrysomelidae</taxon>
        <taxon>Bruchinae</taxon>
        <taxon>Bruchini</taxon>
        <taxon>Callosobruchus</taxon>
    </lineage>
</organism>
<dbReference type="AlphaFoldDB" id="A0A653D047"/>
<reference evidence="2 3" key="1">
    <citation type="submission" date="2019-01" db="EMBL/GenBank/DDBJ databases">
        <authorList>
            <person name="Sayadi A."/>
        </authorList>
    </citation>
    <scope>NUCLEOTIDE SEQUENCE [LARGE SCALE GENOMIC DNA]</scope>
</reference>
<proteinExistence type="predicted"/>
<keyword evidence="1" id="KW-0812">Transmembrane</keyword>
<keyword evidence="1" id="KW-1133">Transmembrane helix</keyword>
<sequence>MSEKWIPKLFDKILGPNIIRDYPHGINPLTWRYYKRNYACIPLVAICVADYSYMVYCSIMAFVRTDIRLTRNSPSQNELYDLLIHPVNRKFRTYFQTFPPQPELHKTYMDMIAEENRRKEECECK</sequence>
<evidence type="ECO:0000313" key="2">
    <source>
        <dbReference type="EMBL" id="VEN53542.1"/>
    </source>
</evidence>
<evidence type="ECO:0000256" key="1">
    <source>
        <dbReference type="SAM" id="Phobius"/>
    </source>
</evidence>
<dbReference type="EMBL" id="CAACVG010009553">
    <property type="protein sequence ID" value="VEN53542.1"/>
    <property type="molecule type" value="Genomic_DNA"/>
</dbReference>
<gene>
    <name evidence="2" type="ORF">CALMAC_LOCUS13317</name>
</gene>
<keyword evidence="1" id="KW-0472">Membrane</keyword>
<keyword evidence="3" id="KW-1185">Reference proteome</keyword>
<dbReference type="Proteomes" id="UP000410492">
    <property type="component" value="Unassembled WGS sequence"/>
</dbReference>
<protein>
    <submittedName>
        <fullName evidence="2">Uncharacterized protein</fullName>
    </submittedName>
</protein>
<name>A0A653D047_CALMS</name>
<feature type="transmembrane region" description="Helical" evidence="1">
    <location>
        <begin position="41"/>
        <end position="63"/>
    </location>
</feature>
<dbReference type="OrthoDB" id="6742350at2759"/>
<evidence type="ECO:0000313" key="3">
    <source>
        <dbReference type="Proteomes" id="UP000410492"/>
    </source>
</evidence>
<accession>A0A653D047</accession>